<dbReference type="GeneID" id="11505303"/>
<dbReference type="OrthoDB" id="425114at2759"/>
<dbReference type="Pfam" id="PF13500">
    <property type="entry name" value="AAA_26"/>
    <property type="match status" value="1"/>
</dbReference>
<evidence type="ECO:0000313" key="1">
    <source>
        <dbReference type="EMBL" id="CCE93851.1"/>
    </source>
</evidence>
<dbReference type="InterPro" id="IPR027417">
    <property type="entry name" value="P-loop_NTPase"/>
</dbReference>
<evidence type="ECO:0000313" key="2">
    <source>
        <dbReference type="Proteomes" id="UP000005627"/>
    </source>
</evidence>
<dbReference type="PANTHER" id="PTHR43210:SF5">
    <property type="entry name" value="DETHIOBIOTIN SYNTHETASE"/>
    <property type="match status" value="1"/>
</dbReference>
<dbReference type="FunCoup" id="G8ZY84">
    <property type="interactions" value="140"/>
</dbReference>
<dbReference type="GO" id="GO:0004141">
    <property type="term" value="F:dethiobiotin synthase activity"/>
    <property type="evidence" value="ECO:0007669"/>
    <property type="project" value="EnsemblFungi"/>
</dbReference>
<dbReference type="CDD" id="cd03109">
    <property type="entry name" value="DTBS"/>
    <property type="match status" value="1"/>
</dbReference>
<dbReference type="HOGENOM" id="CLU_072551_2_0_1"/>
<protein>
    <recommendedName>
        <fullName evidence="3">Dethiobiotin synthase</fullName>
    </recommendedName>
</protein>
<gene>
    <name evidence="1" type="primary">TDEL0G04840</name>
    <name evidence="1" type="ORF">TDEL_0G04840</name>
</gene>
<reference evidence="1 2" key="1">
    <citation type="journal article" date="2011" name="Proc. Natl. Acad. Sci. U.S.A.">
        <title>Evolutionary erosion of yeast sex chromosomes by mating-type switching accidents.</title>
        <authorList>
            <person name="Gordon J.L."/>
            <person name="Armisen D."/>
            <person name="Proux-Wera E."/>
            <person name="Oheigeartaigh S.S."/>
            <person name="Byrne K.P."/>
            <person name="Wolfe K.H."/>
        </authorList>
    </citation>
    <scope>NUCLEOTIDE SEQUENCE [LARGE SCALE GENOMIC DNA]</scope>
    <source>
        <strain evidence="2">ATCC 10662 / CBS 1146 / NBRC 0425 / NCYC 2629 / NRRL Y-866</strain>
    </source>
</reference>
<dbReference type="HAMAP" id="MF_00336">
    <property type="entry name" value="BioD"/>
    <property type="match status" value="1"/>
</dbReference>
<dbReference type="InParanoid" id="G8ZY84"/>
<proteinExistence type="inferred from homology"/>
<dbReference type="Gene3D" id="3.40.50.300">
    <property type="entry name" value="P-loop containing nucleotide triphosphate hydrolases"/>
    <property type="match status" value="1"/>
</dbReference>
<accession>G8ZY84</accession>
<dbReference type="RefSeq" id="XP_003683062.1">
    <property type="nucleotide sequence ID" value="XM_003683014.1"/>
</dbReference>
<dbReference type="NCBIfam" id="TIGR00347">
    <property type="entry name" value="bioD"/>
    <property type="match status" value="1"/>
</dbReference>
<dbReference type="GO" id="GO:0009102">
    <property type="term" value="P:biotin biosynthetic process"/>
    <property type="evidence" value="ECO:0007669"/>
    <property type="project" value="UniProtKB-UniPathway"/>
</dbReference>
<dbReference type="AlphaFoldDB" id="G8ZY84"/>
<dbReference type="PIRSF" id="PIRSF006755">
    <property type="entry name" value="DTB_synth"/>
    <property type="match status" value="1"/>
</dbReference>
<dbReference type="KEGG" id="tdl:TDEL_0G04840"/>
<dbReference type="EMBL" id="HE616748">
    <property type="protein sequence ID" value="CCE93851.1"/>
    <property type="molecule type" value="Genomic_DNA"/>
</dbReference>
<name>G8ZY84_TORDE</name>
<dbReference type="STRING" id="1076872.G8ZY84"/>
<dbReference type="InterPro" id="IPR004472">
    <property type="entry name" value="DTB_synth_BioD"/>
</dbReference>
<dbReference type="eggNOG" id="ENOG502RXZU">
    <property type="taxonomic scope" value="Eukaryota"/>
</dbReference>
<keyword evidence="2" id="KW-1185">Reference proteome</keyword>
<dbReference type="SUPFAM" id="SSF52540">
    <property type="entry name" value="P-loop containing nucleoside triphosphate hydrolases"/>
    <property type="match status" value="1"/>
</dbReference>
<dbReference type="UniPathway" id="UPA00078"/>
<dbReference type="PANTHER" id="PTHR43210">
    <property type="entry name" value="DETHIOBIOTIN SYNTHETASE"/>
    <property type="match status" value="1"/>
</dbReference>
<dbReference type="Proteomes" id="UP000005627">
    <property type="component" value="Chromosome 7"/>
</dbReference>
<evidence type="ECO:0008006" key="3">
    <source>
        <dbReference type="Google" id="ProtNLM"/>
    </source>
</evidence>
<organism evidence="1 2">
    <name type="scientific">Torulaspora delbrueckii</name>
    <name type="common">Yeast</name>
    <name type="synonym">Candida colliculosa</name>
    <dbReference type="NCBI Taxonomy" id="4950"/>
    <lineage>
        <taxon>Eukaryota</taxon>
        <taxon>Fungi</taxon>
        <taxon>Dikarya</taxon>
        <taxon>Ascomycota</taxon>
        <taxon>Saccharomycotina</taxon>
        <taxon>Saccharomycetes</taxon>
        <taxon>Saccharomycetales</taxon>
        <taxon>Saccharomycetaceae</taxon>
        <taxon>Torulaspora</taxon>
    </lineage>
</organism>
<dbReference type="GO" id="GO:0000287">
    <property type="term" value="F:magnesium ion binding"/>
    <property type="evidence" value="ECO:0007669"/>
    <property type="project" value="InterPro"/>
</dbReference>
<dbReference type="GO" id="GO:0005524">
    <property type="term" value="F:ATP binding"/>
    <property type="evidence" value="ECO:0007669"/>
    <property type="project" value="InterPro"/>
</dbReference>
<sequence>MTSIEESSPAIPTAQPIIFVTGTDTDVGKTFISTLLAHKWRANYWKPLQTGIESDDGDSVTVKTAKCDASWMPEIFQPRYEMIKPLSPYKAMDYEPSIDIQLTDFEIPKGSEKAPLIVEGAGGAFVPITKDLKTMTDLMKHLAITNTHRPFKIIVVARSGLGTLNHTLLTINYLENEGLSEHILGIVVNGEKNQGNVEVLRDYGLEILAEVETTSSPASALNFIPPLNGLL</sequence>